<reference evidence="1 2" key="1">
    <citation type="journal article" date="2018" name="Mol. Plant">
        <title>The genome of Artemisia annua provides insight into the evolution of Asteraceae family and artemisinin biosynthesis.</title>
        <authorList>
            <person name="Shen Q."/>
            <person name="Zhang L."/>
            <person name="Liao Z."/>
            <person name="Wang S."/>
            <person name="Yan T."/>
            <person name="Shi P."/>
            <person name="Liu M."/>
            <person name="Fu X."/>
            <person name="Pan Q."/>
            <person name="Wang Y."/>
            <person name="Lv Z."/>
            <person name="Lu X."/>
            <person name="Zhang F."/>
            <person name="Jiang W."/>
            <person name="Ma Y."/>
            <person name="Chen M."/>
            <person name="Hao X."/>
            <person name="Li L."/>
            <person name="Tang Y."/>
            <person name="Lv G."/>
            <person name="Zhou Y."/>
            <person name="Sun X."/>
            <person name="Brodelius P.E."/>
            <person name="Rose J.K.C."/>
            <person name="Tang K."/>
        </authorList>
    </citation>
    <scope>NUCLEOTIDE SEQUENCE [LARGE SCALE GENOMIC DNA]</scope>
    <source>
        <strain evidence="2">cv. Huhao1</strain>
        <tissue evidence="1">Leaf</tissue>
    </source>
</reference>
<keyword evidence="2" id="KW-1185">Reference proteome</keyword>
<evidence type="ECO:0000313" key="2">
    <source>
        <dbReference type="Proteomes" id="UP000245207"/>
    </source>
</evidence>
<gene>
    <name evidence="1" type="ORF">CTI12_AA495110</name>
</gene>
<dbReference type="AlphaFoldDB" id="A0A2U1LG22"/>
<sequence>MHDALGKHQPTAPLDTFVGRGRCTCKRQRQLKAHEQEIYGVPIPSAVGDSSQQSFKDCGGSDKNTVSIDLTQRLVKTSIEEVSQTCSLTSADGNAVTYQHCNADMLENTINDVVPPIAVSPRRHVLMDLLVHRDQTIS</sequence>
<protein>
    <submittedName>
        <fullName evidence="1">Uncharacterized protein</fullName>
    </submittedName>
</protein>
<proteinExistence type="predicted"/>
<accession>A0A2U1LG22</accession>
<organism evidence="1 2">
    <name type="scientific">Artemisia annua</name>
    <name type="common">Sweet wormwood</name>
    <dbReference type="NCBI Taxonomy" id="35608"/>
    <lineage>
        <taxon>Eukaryota</taxon>
        <taxon>Viridiplantae</taxon>
        <taxon>Streptophyta</taxon>
        <taxon>Embryophyta</taxon>
        <taxon>Tracheophyta</taxon>
        <taxon>Spermatophyta</taxon>
        <taxon>Magnoliopsida</taxon>
        <taxon>eudicotyledons</taxon>
        <taxon>Gunneridae</taxon>
        <taxon>Pentapetalae</taxon>
        <taxon>asterids</taxon>
        <taxon>campanulids</taxon>
        <taxon>Asterales</taxon>
        <taxon>Asteraceae</taxon>
        <taxon>Asteroideae</taxon>
        <taxon>Anthemideae</taxon>
        <taxon>Artemisiinae</taxon>
        <taxon>Artemisia</taxon>
    </lineage>
</organism>
<name>A0A2U1LG22_ARTAN</name>
<comment type="caution">
    <text evidence="1">The sequence shown here is derived from an EMBL/GenBank/DDBJ whole genome shotgun (WGS) entry which is preliminary data.</text>
</comment>
<dbReference type="Proteomes" id="UP000245207">
    <property type="component" value="Unassembled WGS sequence"/>
</dbReference>
<evidence type="ECO:0000313" key="1">
    <source>
        <dbReference type="EMBL" id="PWA47960.1"/>
    </source>
</evidence>
<dbReference type="EMBL" id="PKPP01009573">
    <property type="protein sequence ID" value="PWA47960.1"/>
    <property type="molecule type" value="Genomic_DNA"/>
</dbReference>